<dbReference type="PANTHER" id="PTHR43669">
    <property type="entry name" value="5-KETO-D-GLUCONATE 5-REDUCTASE"/>
    <property type="match status" value="1"/>
</dbReference>
<dbReference type="SUPFAM" id="SSF51735">
    <property type="entry name" value="NAD(P)-binding Rossmann-fold domains"/>
    <property type="match status" value="1"/>
</dbReference>
<dbReference type="FunFam" id="3.40.50.720:FF:000084">
    <property type="entry name" value="Short-chain dehydrogenase reductase"/>
    <property type="match status" value="1"/>
</dbReference>
<evidence type="ECO:0000256" key="2">
    <source>
        <dbReference type="ARBA" id="ARBA00023002"/>
    </source>
</evidence>
<protein>
    <recommendedName>
        <fullName evidence="5">Gluconate 5-dehydrogenase</fullName>
    </recommendedName>
</protein>
<evidence type="ECO:0008006" key="5">
    <source>
        <dbReference type="Google" id="ProtNLM"/>
    </source>
</evidence>
<dbReference type="InterPro" id="IPR002347">
    <property type="entry name" value="SDR_fam"/>
</dbReference>
<evidence type="ECO:0000256" key="1">
    <source>
        <dbReference type="ARBA" id="ARBA00006484"/>
    </source>
</evidence>
<dbReference type="PRINTS" id="PR00080">
    <property type="entry name" value="SDRFAMILY"/>
</dbReference>
<dbReference type="Pfam" id="PF13561">
    <property type="entry name" value="adh_short_C2"/>
    <property type="match status" value="1"/>
</dbReference>
<dbReference type="OrthoDB" id="9796652at2"/>
<accession>A0A521AGJ3</accession>
<evidence type="ECO:0000313" key="4">
    <source>
        <dbReference type="Proteomes" id="UP000316030"/>
    </source>
</evidence>
<dbReference type="PRINTS" id="PR00081">
    <property type="entry name" value="GDHRDH"/>
</dbReference>
<dbReference type="PROSITE" id="PS00061">
    <property type="entry name" value="ADH_SHORT"/>
    <property type="match status" value="1"/>
</dbReference>
<reference evidence="3 4" key="1">
    <citation type="submission" date="2017-05" db="EMBL/GenBank/DDBJ databases">
        <authorList>
            <person name="Varghese N."/>
            <person name="Submissions S."/>
        </authorList>
    </citation>
    <scope>NUCLEOTIDE SEQUENCE [LARGE SCALE GENOMIC DNA]</scope>
    <source>
        <strain evidence="3 4">DSM 29506</strain>
    </source>
</reference>
<keyword evidence="2" id="KW-0560">Oxidoreductase</keyword>
<dbReference type="InterPro" id="IPR036291">
    <property type="entry name" value="NAD(P)-bd_dom_sf"/>
</dbReference>
<dbReference type="EMBL" id="FXTO01000001">
    <property type="protein sequence ID" value="SMO33927.1"/>
    <property type="molecule type" value="Genomic_DNA"/>
</dbReference>
<dbReference type="PANTHER" id="PTHR43669:SF3">
    <property type="entry name" value="ALCOHOL DEHYDROGENASE, PUTATIVE (AFU_ORTHOLOGUE AFUA_3G03445)-RELATED"/>
    <property type="match status" value="1"/>
</dbReference>
<dbReference type="GO" id="GO:0016491">
    <property type="term" value="F:oxidoreductase activity"/>
    <property type="evidence" value="ECO:0007669"/>
    <property type="project" value="UniProtKB-KW"/>
</dbReference>
<dbReference type="AlphaFoldDB" id="A0A521AGJ3"/>
<dbReference type="RefSeq" id="WP_142491465.1">
    <property type="nucleotide sequence ID" value="NZ_FXTO01000001.1"/>
</dbReference>
<keyword evidence="4" id="KW-1185">Reference proteome</keyword>
<gene>
    <name evidence="3" type="ORF">SAMN06265173_101148</name>
</gene>
<dbReference type="InterPro" id="IPR020904">
    <property type="entry name" value="Sc_DH/Rdtase_CS"/>
</dbReference>
<organism evidence="3 4">
    <name type="scientific">Thalassovita litoralis</name>
    <dbReference type="NCBI Taxonomy" id="1010611"/>
    <lineage>
        <taxon>Bacteria</taxon>
        <taxon>Pseudomonadati</taxon>
        <taxon>Pseudomonadota</taxon>
        <taxon>Alphaproteobacteria</taxon>
        <taxon>Rhodobacterales</taxon>
        <taxon>Roseobacteraceae</taxon>
        <taxon>Thalassovita</taxon>
    </lineage>
</organism>
<comment type="similarity">
    <text evidence="1">Belongs to the short-chain dehydrogenases/reductases (SDR) family.</text>
</comment>
<evidence type="ECO:0000313" key="3">
    <source>
        <dbReference type="EMBL" id="SMO33927.1"/>
    </source>
</evidence>
<name>A0A521AGJ3_9RHOB</name>
<dbReference type="Proteomes" id="UP000316030">
    <property type="component" value="Unassembled WGS sequence"/>
</dbReference>
<dbReference type="CDD" id="cd05233">
    <property type="entry name" value="SDR_c"/>
    <property type="match status" value="1"/>
</dbReference>
<sequence>MTKTHPFDLSGRVVVVTGGNGGLGLGMADTLAELGAKVAIWGRNPDKNATALDRINRHGGDHIALACDVCNWDQIDAAMAQTLDHYGRVDGMFANAGVGGGPKPFTERSVQEWRDLMAANLDGVVRSFQVAAKHMIERGANGDAFGRLVCTSSVASIDGAAFNEHYGASKGALNSLVRATAVELARHGITVNAILPGYAESDMTAGLMDNEKFVRNVMPRIPVRRFGTPQDFGGIASYLMSDLSAYHTGQCFVIDGGYTIF</sequence>
<proteinExistence type="inferred from homology"/>
<dbReference type="Gene3D" id="3.40.50.720">
    <property type="entry name" value="NAD(P)-binding Rossmann-like Domain"/>
    <property type="match status" value="1"/>
</dbReference>